<accession>A6JMW3</accession>
<protein>
    <submittedName>
        <fullName evidence="1">RCG53307</fullName>
    </submittedName>
</protein>
<feature type="non-terminal residue" evidence="1">
    <location>
        <position position="14"/>
    </location>
</feature>
<dbReference type="EMBL" id="CH473992">
    <property type="protein sequence ID" value="EDL82612.1"/>
    <property type="molecule type" value="Genomic_DNA"/>
</dbReference>
<sequence>MTKPNNIWGNEFQV</sequence>
<evidence type="ECO:0000313" key="1">
    <source>
        <dbReference type="EMBL" id="EDL82612.1"/>
    </source>
</evidence>
<dbReference type="Proteomes" id="UP000234681">
    <property type="component" value="Chromosome 2"/>
</dbReference>
<evidence type="ECO:0000313" key="2">
    <source>
        <dbReference type="Proteomes" id="UP000234681"/>
    </source>
</evidence>
<organism evidence="1 2">
    <name type="scientific">Rattus norvegicus</name>
    <name type="common">Rat</name>
    <dbReference type="NCBI Taxonomy" id="10116"/>
    <lineage>
        <taxon>Eukaryota</taxon>
        <taxon>Metazoa</taxon>
        <taxon>Chordata</taxon>
        <taxon>Craniata</taxon>
        <taxon>Vertebrata</taxon>
        <taxon>Euteleostomi</taxon>
        <taxon>Mammalia</taxon>
        <taxon>Eutheria</taxon>
        <taxon>Euarchontoglires</taxon>
        <taxon>Glires</taxon>
        <taxon>Rodentia</taxon>
        <taxon>Myomorpha</taxon>
        <taxon>Muroidea</taxon>
        <taxon>Muridae</taxon>
        <taxon>Murinae</taxon>
        <taxon>Rattus</taxon>
    </lineage>
</organism>
<gene>
    <name evidence="1" type="ORF">rCG_53307</name>
</gene>
<proteinExistence type="predicted"/>
<name>A6JMW3_RAT</name>
<reference evidence="2" key="1">
    <citation type="submission" date="2005-09" db="EMBL/GenBank/DDBJ databases">
        <authorList>
            <person name="Mural R.J."/>
            <person name="Li P.W."/>
            <person name="Adams M.D."/>
            <person name="Amanatides P.G."/>
            <person name="Baden-Tillson H."/>
            <person name="Barnstead M."/>
            <person name="Chin S.H."/>
            <person name="Dew I."/>
            <person name="Evans C.A."/>
            <person name="Ferriera S."/>
            <person name="Flanigan M."/>
            <person name="Fosler C."/>
            <person name="Glodek A."/>
            <person name="Gu Z."/>
            <person name="Holt R.A."/>
            <person name="Jennings D."/>
            <person name="Kraft C.L."/>
            <person name="Lu F."/>
            <person name="Nguyen T."/>
            <person name="Nusskern D.R."/>
            <person name="Pfannkoch C.M."/>
            <person name="Sitter C."/>
            <person name="Sutton G.G."/>
            <person name="Venter J.C."/>
            <person name="Wang Z."/>
            <person name="Woodage T."/>
            <person name="Zheng X.H."/>
            <person name="Zhong F."/>
        </authorList>
    </citation>
    <scope>NUCLEOTIDE SEQUENCE [LARGE SCALE GENOMIC DNA]</scope>
    <source>
        <strain>BN</strain>
        <strain evidence="2">Sprague-Dawley</strain>
    </source>
</reference>